<dbReference type="Gene3D" id="2.40.420.20">
    <property type="match status" value="1"/>
</dbReference>
<dbReference type="OrthoDB" id="9806939at2"/>
<dbReference type="InterPro" id="IPR058648">
    <property type="entry name" value="HH_CzcB-like"/>
</dbReference>
<keyword evidence="3" id="KW-0732">Signal</keyword>
<protein>
    <submittedName>
        <fullName evidence="7">Efflux RND transporter periplasmic adaptor subunit</fullName>
    </submittedName>
</protein>
<dbReference type="Gene3D" id="2.40.30.170">
    <property type="match status" value="1"/>
</dbReference>
<dbReference type="InterPro" id="IPR058627">
    <property type="entry name" value="MdtA-like_C"/>
</dbReference>
<name>A0A5C6RGP6_9BACT</name>
<dbReference type="SUPFAM" id="SSF111369">
    <property type="entry name" value="HlyD-like secretion proteins"/>
    <property type="match status" value="1"/>
</dbReference>
<sequence length="388" mass="42744">MKYITPIAFFLVLALAGCQQQAATDGEIPESLEGKKALLKEKREALSALTQMVNTLEKAIAEQDPDAVAANRKLVTTAPVERTDFKHFVEIQGSVQADDYIDVTSEVAGRIVKLTVEEGDNVRSGQLIAELDLEQLTKQMAELETSLSLAQTVFERQKRLWDQNIGSEIQYLEAKNNVDRLEKSKETLEFQMTKSKVYAPASGVVERVFTQSGELASPGMPILQLLNPRKLKVVADVPETYLRAVSRGENVKVEFPALAEEQEAKINLIGQTIDPANRTFKVEAGIRTTSNLVKPNLLAVMYIKDKEMKDVVTVPLEMIQQEVGGKDFVYVLSGSGKEARAKKVYVRTGDAYNGEIVIREGLEGGEQLIMEGARGLANNQTVEVKTAG</sequence>
<feature type="domain" description="Multidrug resistance protein MdtA-like C-terminal permuted SH3" evidence="6">
    <location>
        <begin position="310"/>
        <end position="373"/>
    </location>
</feature>
<dbReference type="AlphaFoldDB" id="A0A5C6RGP6"/>
<dbReference type="RefSeq" id="WP_147169399.1">
    <property type="nucleotide sequence ID" value="NZ_VOOR01000069.1"/>
</dbReference>
<evidence type="ECO:0000259" key="4">
    <source>
        <dbReference type="Pfam" id="PF25893"/>
    </source>
</evidence>
<dbReference type="Pfam" id="PF25967">
    <property type="entry name" value="RND-MFP_C"/>
    <property type="match status" value="1"/>
</dbReference>
<organism evidence="7 8">
    <name type="scientific">Phaeodactylibacter luteus</name>
    <dbReference type="NCBI Taxonomy" id="1564516"/>
    <lineage>
        <taxon>Bacteria</taxon>
        <taxon>Pseudomonadati</taxon>
        <taxon>Bacteroidota</taxon>
        <taxon>Saprospiria</taxon>
        <taxon>Saprospirales</taxon>
        <taxon>Haliscomenobacteraceae</taxon>
        <taxon>Phaeodactylibacter</taxon>
    </lineage>
</organism>
<evidence type="ECO:0000259" key="6">
    <source>
        <dbReference type="Pfam" id="PF25967"/>
    </source>
</evidence>
<dbReference type="NCBIfam" id="TIGR01730">
    <property type="entry name" value="RND_mfp"/>
    <property type="match status" value="1"/>
</dbReference>
<comment type="caution">
    <text evidence="7">The sequence shown here is derived from an EMBL/GenBank/DDBJ whole genome shotgun (WGS) entry which is preliminary data.</text>
</comment>
<keyword evidence="2" id="KW-0175">Coiled coil</keyword>
<evidence type="ECO:0000313" key="8">
    <source>
        <dbReference type="Proteomes" id="UP000321580"/>
    </source>
</evidence>
<evidence type="ECO:0000256" key="2">
    <source>
        <dbReference type="SAM" id="Coils"/>
    </source>
</evidence>
<feature type="coiled-coil region" evidence="2">
    <location>
        <begin position="126"/>
        <end position="191"/>
    </location>
</feature>
<dbReference type="Pfam" id="PF25893">
    <property type="entry name" value="HH_CzcB"/>
    <property type="match status" value="1"/>
</dbReference>
<dbReference type="Pfam" id="PF25954">
    <property type="entry name" value="Beta-barrel_RND_2"/>
    <property type="match status" value="1"/>
</dbReference>
<dbReference type="PANTHER" id="PTHR30469">
    <property type="entry name" value="MULTIDRUG RESISTANCE PROTEIN MDTA"/>
    <property type="match status" value="1"/>
</dbReference>
<dbReference type="EMBL" id="VOOR01000069">
    <property type="protein sequence ID" value="TXB61283.1"/>
    <property type="molecule type" value="Genomic_DNA"/>
</dbReference>
<feature type="domain" description="CusB-like beta-barrel" evidence="5">
    <location>
        <begin position="233"/>
        <end position="305"/>
    </location>
</feature>
<keyword evidence="8" id="KW-1185">Reference proteome</keyword>
<feature type="chain" id="PRO_5022920869" evidence="3">
    <location>
        <begin position="23"/>
        <end position="388"/>
    </location>
</feature>
<evidence type="ECO:0000259" key="5">
    <source>
        <dbReference type="Pfam" id="PF25954"/>
    </source>
</evidence>
<accession>A0A5C6RGP6</accession>
<proteinExistence type="inferred from homology"/>
<evidence type="ECO:0000256" key="1">
    <source>
        <dbReference type="ARBA" id="ARBA00009477"/>
    </source>
</evidence>
<comment type="similarity">
    <text evidence="1">Belongs to the membrane fusion protein (MFP) (TC 8.A.1) family.</text>
</comment>
<evidence type="ECO:0000256" key="3">
    <source>
        <dbReference type="SAM" id="SignalP"/>
    </source>
</evidence>
<feature type="domain" description="CzcB-like alpha-helical hairpin" evidence="4">
    <location>
        <begin position="139"/>
        <end position="180"/>
    </location>
</feature>
<evidence type="ECO:0000313" key="7">
    <source>
        <dbReference type="EMBL" id="TXB61283.1"/>
    </source>
</evidence>
<dbReference type="InterPro" id="IPR006143">
    <property type="entry name" value="RND_pump_MFP"/>
</dbReference>
<dbReference type="InterPro" id="IPR058792">
    <property type="entry name" value="Beta-barrel_RND_2"/>
</dbReference>
<gene>
    <name evidence="7" type="ORF">FRY97_20015</name>
</gene>
<dbReference type="GO" id="GO:0015562">
    <property type="term" value="F:efflux transmembrane transporter activity"/>
    <property type="evidence" value="ECO:0007669"/>
    <property type="project" value="TreeGrafter"/>
</dbReference>
<dbReference type="GO" id="GO:1990281">
    <property type="term" value="C:efflux pump complex"/>
    <property type="evidence" value="ECO:0007669"/>
    <property type="project" value="TreeGrafter"/>
</dbReference>
<dbReference type="PROSITE" id="PS51257">
    <property type="entry name" value="PROKAR_LIPOPROTEIN"/>
    <property type="match status" value="1"/>
</dbReference>
<dbReference type="PANTHER" id="PTHR30469:SF15">
    <property type="entry name" value="HLYD FAMILY OF SECRETION PROTEINS"/>
    <property type="match status" value="1"/>
</dbReference>
<feature type="signal peptide" evidence="3">
    <location>
        <begin position="1"/>
        <end position="22"/>
    </location>
</feature>
<dbReference type="Gene3D" id="1.10.287.470">
    <property type="entry name" value="Helix hairpin bin"/>
    <property type="match status" value="1"/>
</dbReference>
<dbReference type="Gene3D" id="2.40.50.100">
    <property type="match status" value="1"/>
</dbReference>
<dbReference type="Proteomes" id="UP000321580">
    <property type="component" value="Unassembled WGS sequence"/>
</dbReference>
<reference evidence="7 8" key="1">
    <citation type="submission" date="2019-08" db="EMBL/GenBank/DDBJ databases">
        <title>Genome of Phaeodactylibacter luteus.</title>
        <authorList>
            <person name="Bowman J.P."/>
        </authorList>
    </citation>
    <scope>NUCLEOTIDE SEQUENCE [LARGE SCALE GENOMIC DNA]</scope>
    <source>
        <strain evidence="7 8">KCTC 42180</strain>
    </source>
</reference>